<protein>
    <submittedName>
        <fullName evidence="5">GM12901</fullName>
    </submittedName>
</protein>
<dbReference type="EMBL" id="CH480819">
    <property type="protein sequence ID" value="EDW53553.1"/>
    <property type="molecule type" value="Genomic_DNA"/>
</dbReference>
<keyword evidence="1 2" id="KW-0694">RNA-binding</keyword>
<proteinExistence type="predicted"/>
<evidence type="ECO:0000313" key="5">
    <source>
        <dbReference type="EMBL" id="EDW53553.1"/>
    </source>
</evidence>
<feature type="compositionally biased region" description="Polar residues" evidence="3">
    <location>
        <begin position="303"/>
        <end position="318"/>
    </location>
</feature>
<gene>
    <name evidence="5" type="primary">Dsec\GM12901</name>
    <name evidence="5" type="ORF">Dsec_GM12901</name>
</gene>
<evidence type="ECO:0000256" key="1">
    <source>
        <dbReference type="ARBA" id="ARBA00022884"/>
    </source>
</evidence>
<dbReference type="Gene3D" id="3.30.70.330">
    <property type="match status" value="1"/>
</dbReference>
<feature type="compositionally biased region" description="Gly residues" evidence="3">
    <location>
        <begin position="338"/>
        <end position="353"/>
    </location>
</feature>
<organism evidence="6">
    <name type="scientific">Drosophila sechellia</name>
    <name type="common">Fruit fly</name>
    <dbReference type="NCBI Taxonomy" id="7238"/>
    <lineage>
        <taxon>Eukaryota</taxon>
        <taxon>Metazoa</taxon>
        <taxon>Ecdysozoa</taxon>
        <taxon>Arthropoda</taxon>
        <taxon>Hexapoda</taxon>
        <taxon>Insecta</taxon>
        <taxon>Pterygota</taxon>
        <taxon>Neoptera</taxon>
        <taxon>Endopterygota</taxon>
        <taxon>Diptera</taxon>
        <taxon>Brachycera</taxon>
        <taxon>Muscomorpha</taxon>
        <taxon>Ephydroidea</taxon>
        <taxon>Drosophilidae</taxon>
        <taxon>Drosophila</taxon>
        <taxon>Sophophora</taxon>
    </lineage>
</organism>
<feature type="compositionally biased region" description="Low complexity" evidence="3">
    <location>
        <begin position="369"/>
        <end position="390"/>
    </location>
</feature>
<feature type="compositionally biased region" description="Basic and acidic residues" evidence="3">
    <location>
        <begin position="491"/>
        <end position="502"/>
    </location>
</feature>
<feature type="compositionally biased region" description="Basic and acidic residues" evidence="3">
    <location>
        <begin position="70"/>
        <end position="80"/>
    </location>
</feature>
<dbReference type="SUPFAM" id="SSF54928">
    <property type="entry name" value="RNA-binding domain, RBD"/>
    <property type="match status" value="1"/>
</dbReference>
<dbReference type="FunFam" id="3.30.70.330:FF:000414">
    <property type="entry name" value="Eukaryotic translation initiation factor 4H"/>
    <property type="match status" value="1"/>
</dbReference>
<accession>B4HZU6</accession>
<dbReference type="STRING" id="7238.B4HZU6"/>
<reference evidence="5 6" key="1">
    <citation type="journal article" date="2007" name="Nature">
        <title>Evolution of genes and genomes on the Drosophila phylogeny.</title>
        <authorList>
            <consortium name="Drosophila 12 Genomes Consortium"/>
            <person name="Clark A.G."/>
            <person name="Eisen M.B."/>
            <person name="Smith D.R."/>
            <person name="Bergman C.M."/>
            <person name="Oliver B."/>
            <person name="Markow T.A."/>
            <person name="Kaufman T.C."/>
            <person name="Kellis M."/>
            <person name="Gelbart W."/>
            <person name="Iyer V.N."/>
            <person name="Pollard D.A."/>
            <person name="Sackton T.B."/>
            <person name="Larracuente A.M."/>
            <person name="Singh N.D."/>
            <person name="Abad J.P."/>
            <person name="Abt D.N."/>
            <person name="Adryan B."/>
            <person name="Aguade M."/>
            <person name="Akashi H."/>
            <person name="Anderson W.W."/>
            <person name="Aquadro C.F."/>
            <person name="Ardell D.H."/>
            <person name="Arguello R."/>
            <person name="Artieri C.G."/>
            <person name="Barbash D.A."/>
            <person name="Barker D."/>
            <person name="Barsanti P."/>
            <person name="Batterham P."/>
            <person name="Batzoglou S."/>
            <person name="Begun D."/>
            <person name="Bhutkar A."/>
            <person name="Blanco E."/>
            <person name="Bosak S.A."/>
            <person name="Bradley R.K."/>
            <person name="Brand A.D."/>
            <person name="Brent M.R."/>
            <person name="Brooks A.N."/>
            <person name="Brown R.H."/>
            <person name="Butlin R.K."/>
            <person name="Caggese C."/>
            <person name="Calvi B.R."/>
            <person name="Bernardo de Carvalho A."/>
            <person name="Caspi A."/>
            <person name="Castrezana S."/>
            <person name="Celniker S.E."/>
            <person name="Chang J.L."/>
            <person name="Chapple C."/>
            <person name="Chatterji S."/>
            <person name="Chinwalla A."/>
            <person name="Civetta A."/>
            <person name="Clifton S.W."/>
            <person name="Comeron J.M."/>
            <person name="Costello J.C."/>
            <person name="Coyne J.A."/>
            <person name="Daub J."/>
            <person name="David R.G."/>
            <person name="Delcher A.L."/>
            <person name="Delehaunty K."/>
            <person name="Do C.B."/>
            <person name="Ebling H."/>
            <person name="Edwards K."/>
            <person name="Eickbush T."/>
            <person name="Evans J.D."/>
            <person name="Filipski A."/>
            <person name="Findeiss S."/>
            <person name="Freyhult E."/>
            <person name="Fulton L."/>
            <person name="Fulton R."/>
            <person name="Garcia A.C."/>
            <person name="Gardiner A."/>
            <person name="Garfield D.A."/>
            <person name="Garvin B.E."/>
            <person name="Gibson G."/>
            <person name="Gilbert D."/>
            <person name="Gnerre S."/>
            <person name="Godfrey J."/>
            <person name="Good R."/>
            <person name="Gotea V."/>
            <person name="Gravely B."/>
            <person name="Greenberg A.J."/>
            <person name="Griffiths-Jones S."/>
            <person name="Gross S."/>
            <person name="Guigo R."/>
            <person name="Gustafson E.A."/>
            <person name="Haerty W."/>
            <person name="Hahn M.W."/>
            <person name="Halligan D.L."/>
            <person name="Halpern A.L."/>
            <person name="Halter G.M."/>
            <person name="Han M.V."/>
            <person name="Heger A."/>
            <person name="Hillier L."/>
            <person name="Hinrichs A.S."/>
            <person name="Holmes I."/>
            <person name="Hoskins R.A."/>
            <person name="Hubisz M.J."/>
            <person name="Hultmark D."/>
            <person name="Huntley M.A."/>
            <person name="Jaffe D.B."/>
            <person name="Jagadeeshan S."/>
            <person name="Jeck W.R."/>
            <person name="Johnson J."/>
            <person name="Jones C.D."/>
            <person name="Jordan W.C."/>
            <person name="Karpen G.H."/>
            <person name="Kataoka E."/>
            <person name="Keightley P.D."/>
            <person name="Kheradpour P."/>
            <person name="Kirkness E.F."/>
            <person name="Koerich L.B."/>
            <person name="Kristiansen K."/>
            <person name="Kudrna D."/>
            <person name="Kulathinal R.J."/>
            <person name="Kumar S."/>
            <person name="Kwok R."/>
            <person name="Lander E."/>
            <person name="Langley C.H."/>
            <person name="Lapoint R."/>
            <person name="Lazzaro B.P."/>
            <person name="Lee S.J."/>
            <person name="Levesque L."/>
            <person name="Li R."/>
            <person name="Lin C.F."/>
            <person name="Lin M.F."/>
            <person name="Lindblad-Toh K."/>
            <person name="Llopart A."/>
            <person name="Long M."/>
            <person name="Low L."/>
            <person name="Lozovsky E."/>
            <person name="Lu J."/>
            <person name="Luo M."/>
            <person name="Machado C.A."/>
            <person name="Makalowski W."/>
            <person name="Marzo M."/>
            <person name="Matsuda M."/>
            <person name="Matzkin L."/>
            <person name="McAllister B."/>
            <person name="McBride C.S."/>
            <person name="McKernan B."/>
            <person name="McKernan K."/>
            <person name="Mendez-Lago M."/>
            <person name="Minx P."/>
            <person name="Mollenhauer M.U."/>
            <person name="Montooth K."/>
            <person name="Mount S.M."/>
            <person name="Mu X."/>
            <person name="Myers E."/>
            <person name="Negre B."/>
            <person name="Newfeld S."/>
            <person name="Nielsen R."/>
            <person name="Noor M.A."/>
            <person name="O'Grady P."/>
            <person name="Pachter L."/>
            <person name="Papaceit M."/>
            <person name="Parisi M.J."/>
            <person name="Parisi M."/>
            <person name="Parts L."/>
            <person name="Pedersen J.S."/>
            <person name="Pesole G."/>
            <person name="Phillippy A.M."/>
            <person name="Ponting C.P."/>
            <person name="Pop M."/>
            <person name="Porcelli D."/>
            <person name="Powell J.R."/>
            <person name="Prohaska S."/>
            <person name="Pruitt K."/>
            <person name="Puig M."/>
            <person name="Quesneville H."/>
            <person name="Ram K.R."/>
            <person name="Rand D."/>
            <person name="Rasmussen M.D."/>
            <person name="Reed L.K."/>
            <person name="Reenan R."/>
            <person name="Reily A."/>
            <person name="Remington K.A."/>
            <person name="Rieger T.T."/>
            <person name="Ritchie M.G."/>
            <person name="Robin C."/>
            <person name="Rogers Y.H."/>
            <person name="Rohde C."/>
            <person name="Rozas J."/>
            <person name="Rubenfield M.J."/>
            <person name="Ruiz A."/>
            <person name="Russo S."/>
            <person name="Salzberg S.L."/>
            <person name="Sanchez-Gracia A."/>
            <person name="Saranga D.J."/>
            <person name="Sato H."/>
            <person name="Schaeffer S.W."/>
            <person name="Schatz M.C."/>
            <person name="Schlenke T."/>
            <person name="Schwartz R."/>
            <person name="Segarra C."/>
            <person name="Singh R.S."/>
            <person name="Sirot L."/>
            <person name="Sirota M."/>
            <person name="Sisneros N.B."/>
            <person name="Smith C.D."/>
            <person name="Smith T.F."/>
            <person name="Spieth J."/>
            <person name="Stage D.E."/>
            <person name="Stark A."/>
            <person name="Stephan W."/>
            <person name="Strausberg R.L."/>
            <person name="Strempel S."/>
            <person name="Sturgill D."/>
            <person name="Sutton G."/>
            <person name="Sutton G.G."/>
            <person name="Tao W."/>
            <person name="Teichmann S."/>
            <person name="Tobari Y.N."/>
            <person name="Tomimura Y."/>
            <person name="Tsolas J.M."/>
            <person name="Valente V.L."/>
            <person name="Venter E."/>
            <person name="Venter J.C."/>
            <person name="Vicario S."/>
            <person name="Vieira F.G."/>
            <person name="Vilella A.J."/>
            <person name="Villasante A."/>
            <person name="Walenz B."/>
            <person name="Wang J."/>
            <person name="Wasserman M."/>
            <person name="Watts T."/>
            <person name="Wilson D."/>
            <person name="Wilson R.K."/>
            <person name="Wing R.A."/>
            <person name="Wolfner M.F."/>
            <person name="Wong A."/>
            <person name="Wong G.K."/>
            <person name="Wu C.I."/>
            <person name="Wu G."/>
            <person name="Yamamoto D."/>
            <person name="Yang H.P."/>
            <person name="Yang S.P."/>
            <person name="Yorke J.A."/>
            <person name="Yoshida K."/>
            <person name="Zdobnov E."/>
            <person name="Zhang P."/>
            <person name="Zhang Y."/>
            <person name="Zimin A.V."/>
            <person name="Baldwin J."/>
            <person name="Abdouelleil A."/>
            <person name="Abdulkadir J."/>
            <person name="Abebe A."/>
            <person name="Abera B."/>
            <person name="Abreu J."/>
            <person name="Acer S.C."/>
            <person name="Aftuck L."/>
            <person name="Alexander A."/>
            <person name="An P."/>
            <person name="Anderson E."/>
            <person name="Anderson S."/>
            <person name="Arachi H."/>
            <person name="Azer M."/>
            <person name="Bachantsang P."/>
            <person name="Barry A."/>
            <person name="Bayul T."/>
            <person name="Berlin A."/>
            <person name="Bessette D."/>
            <person name="Bloom T."/>
            <person name="Blye J."/>
            <person name="Boguslavskiy L."/>
            <person name="Bonnet C."/>
            <person name="Boukhgalter B."/>
            <person name="Bourzgui I."/>
            <person name="Brown A."/>
            <person name="Cahill P."/>
            <person name="Channer S."/>
            <person name="Cheshatsang Y."/>
            <person name="Chuda L."/>
            <person name="Citroen M."/>
            <person name="Collymore A."/>
            <person name="Cooke P."/>
            <person name="Costello M."/>
            <person name="D'Aco K."/>
            <person name="Daza R."/>
            <person name="De Haan G."/>
            <person name="DeGray S."/>
            <person name="DeMaso C."/>
            <person name="Dhargay N."/>
            <person name="Dooley K."/>
            <person name="Dooley E."/>
            <person name="Doricent M."/>
            <person name="Dorje P."/>
            <person name="Dorjee K."/>
            <person name="Dupes A."/>
            <person name="Elong R."/>
            <person name="Falk J."/>
            <person name="Farina A."/>
            <person name="Faro S."/>
            <person name="Ferguson D."/>
            <person name="Fisher S."/>
            <person name="Foley C.D."/>
            <person name="Franke A."/>
            <person name="Friedrich D."/>
            <person name="Gadbois L."/>
            <person name="Gearin G."/>
            <person name="Gearin C.R."/>
            <person name="Giannoukos G."/>
            <person name="Goode T."/>
            <person name="Graham J."/>
            <person name="Grandbois E."/>
            <person name="Grewal S."/>
            <person name="Gyaltsen K."/>
            <person name="Hafez N."/>
            <person name="Hagos B."/>
            <person name="Hall J."/>
            <person name="Henson C."/>
            <person name="Hollinger A."/>
            <person name="Honan T."/>
            <person name="Huard M.D."/>
            <person name="Hughes L."/>
            <person name="Hurhula B."/>
            <person name="Husby M.E."/>
            <person name="Kamat A."/>
            <person name="Kanga B."/>
            <person name="Kashin S."/>
            <person name="Khazanovich D."/>
            <person name="Kisner P."/>
            <person name="Lance K."/>
            <person name="Lara M."/>
            <person name="Lee W."/>
            <person name="Lennon N."/>
            <person name="Letendre F."/>
            <person name="LeVine R."/>
            <person name="Lipovsky A."/>
            <person name="Liu X."/>
            <person name="Liu J."/>
            <person name="Liu S."/>
            <person name="Lokyitsang T."/>
            <person name="Lokyitsang Y."/>
            <person name="Lubonja R."/>
            <person name="Lui A."/>
            <person name="MacDonald P."/>
            <person name="Magnisalis V."/>
            <person name="Maru K."/>
            <person name="Matthews C."/>
            <person name="McCusker W."/>
            <person name="McDonough S."/>
            <person name="Mehta T."/>
            <person name="Meldrim J."/>
            <person name="Meneus L."/>
            <person name="Mihai O."/>
            <person name="Mihalev A."/>
            <person name="Mihova T."/>
            <person name="Mittelman R."/>
            <person name="Mlenga V."/>
            <person name="Montmayeur A."/>
            <person name="Mulrain L."/>
            <person name="Navidi A."/>
            <person name="Naylor J."/>
            <person name="Negash T."/>
            <person name="Nguyen T."/>
            <person name="Nguyen N."/>
            <person name="Nicol R."/>
            <person name="Norbu C."/>
            <person name="Norbu N."/>
            <person name="Novod N."/>
            <person name="O'Neill B."/>
            <person name="Osman S."/>
            <person name="Markiewicz E."/>
            <person name="Oyono O.L."/>
            <person name="Patti C."/>
            <person name="Phunkhang P."/>
            <person name="Pierre F."/>
            <person name="Priest M."/>
            <person name="Raghuraman S."/>
            <person name="Rege F."/>
            <person name="Reyes R."/>
            <person name="Rise C."/>
            <person name="Rogov P."/>
            <person name="Ross K."/>
            <person name="Ryan E."/>
            <person name="Settipalli S."/>
            <person name="Shea T."/>
            <person name="Sherpa N."/>
            <person name="Shi L."/>
            <person name="Shih D."/>
            <person name="Sparrow T."/>
            <person name="Spaulding J."/>
            <person name="Stalker J."/>
            <person name="Stange-Thomann N."/>
            <person name="Stavropoulos S."/>
            <person name="Stone C."/>
            <person name="Strader C."/>
            <person name="Tesfaye S."/>
            <person name="Thomson T."/>
            <person name="Thoulutsang Y."/>
            <person name="Thoulutsang D."/>
            <person name="Topham K."/>
            <person name="Topping I."/>
            <person name="Tsamla T."/>
            <person name="Vassiliev H."/>
            <person name="Vo A."/>
            <person name="Wangchuk T."/>
            <person name="Wangdi T."/>
            <person name="Weiand M."/>
            <person name="Wilkinson J."/>
            <person name="Wilson A."/>
            <person name="Yadav S."/>
            <person name="Young G."/>
            <person name="Yu Q."/>
            <person name="Zembek L."/>
            <person name="Zhong D."/>
            <person name="Zimmer A."/>
            <person name="Zwirko Z."/>
            <person name="Jaffe D.B."/>
            <person name="Alvarez P."/>
            <person name="Brockman W."/>
            <person name="Butler J."/>
            <person name="Chin C."/>
            <person name="Gnerre S."/>
            <person name="Grabherr M."/>
            <person name="Kleber M."/>
            <person name="Mauceli E."/>
            <person name="MacCallum I."/>
        </authorList>
    </citation>
    <scope>NUCLEOTIDE SEQUENCE [LARGE SCALE GENOMIC DNA]</scope>
    <source>
        <strain evidence="6">Rob3c / Tucson 14021-0248.25</strain>
    </source>
</reference>
<feature type="compositionally biased region" description="Polar residues" evidence="3">
    <location>
        <begin position="251"/>
        <end position="262"/>
    </location>
</feature>
<dbReference type="GO" id="GO:0003723">
    <property type="term" value="F:RNA binding"/>
    <property type="evidence" value="ECO:0007669"/>
    <property type="project" value="UniProtKB-UniRule"/>
</dbReference>
<evidence type="ECO:0000313" key="6">
    <source>
        <dbReference type="Proteomes" id="UP000001292"/>
    </source>
</evidence>
<dbReference type="InterPro" id="IPR035979">
    <property type="entry name" value="RBD_domain_sf"/>
</dbReference>
<feature type="compositionally biased region" description="Low complexity" evidence="3">
    <location>
        <begin position="239"/>
        <end position="250"/>
    </location>
</feature>
<evidence type="ECO:0000256" key="3">
    <source>
        <dbReference type="SAM" id="MobiDB-lite"/>
    </source>
</evidence>
<dbReference type="InterPro" id="IPR012677">
    <property type="entry name" value="Nucleotide-bd_a/b_plait_sf"/>
</dbReference>
<feature type="region of interest" description="Disordered" evidence="3">
    <location>
        <begin position="452"/>
        <end position="502"/>
    </location>
</feature>
<dbReference type="PANTHER" id="PTHR23236">
    <property type="entry name" value="EUKARYOTIC TRANSLATION INITIATION FACTOR 4B/4H"/>
    <property type="match status" value="1"/>
</dbReference>
<dbReference type="HOGENOM" id="CLU_046195_0_0_1"/>
<feature type="region of interest" description="Disordered" evidence="3">
    <location>
        <begin position="167"/>
        <end position="424"/>
    </location>
</feature>
<dbReference type="SMART" id="SM00360">
    <property type="entry name" value="RRM"/>
    <property type="match status" value="1"/>
</dbReference>
<sequence length="502" mass="54618">MSWSLDLSSCFPAASWPQKPVKLVTPDRIFMLMDIQRDREFNRDNSYNYRDHNRDNRDNRDNRSNFQNYRNRDRDRDRQRQVPTEPPFIAYVGNLPKGLVQGDVMKIFSDFEVKNVRLIKDRETDEFKGYGYVEFETLAQLKSALNCNGRIKLDNFSAPLRIDIADHRRQNPGAPSGVGGAPSVGVGHERGGGAGRGGGVGRGGSTGPTNGNSPYYQRRNYRRDDSVGSHQFRRREPRSTSSNHHMSNSSPTQSTTSINYNRTIRGGFNSRVGVGGNGNRYQGGAPRNFDDREDQQSIGSGGFQRNRTYNFTRSMNNSAGGGGAGVARGGNPQRNFNGNGGGGGFGVVNGGGNYTSFVQNRNRDRRGHYNPNNSGSSGGYNNHGNSSFGGDNNRPMHGASESASCGTGPSSSNQFAVRDDDDRPKLVLKPRTVTAPINSLAETKQAALIFGNAKPRDDSSTPVSSPRQDLDARADGLRASSPLAGSSCAPSDHDHDPGVGDN</sequence>
<evidence type="ECO:0000259" key="4">
    <source>
        <dbReference type="PROSITE" id="PS50102"/>
    </source>
</evidence>
<dbReference type="Proteomes" id="UP000001292">
    <property type="component" value="Unassembled WGS sequence"/>
</dbReference>
<dbReference type="AlphaFoldDB" id="B4HZU6"/>
<dbReference type="InterPro" id="IPR000504">
    <property type="entry name" value="RRM_dom"/>
</dbReference>
<dbReference type="PhylomeDB" id="B4HZU6"/>
<dbReference type="PANTHER" id="PTHR23236:SF11">
    <property type="entry name" value="EUKARYOTIC TRANSLATION INITIATION FACTOR 4H"/>
    <property type="match status" value="1"/>
</dbReference>
<feature type="domain" description="RRM" evidence="4">
    <location>
        <begin position="88"/>
        <end position="167"/>
    </location>
</feature>
<feature type="region of interest" description="Disordered" evidence="3">
    <location>
        <begin position="44"/>
        <end position="85"/>
    </location>
</feature>
<evidence type="ECO:0000256" key="2">
    <source>
        <dbReference type="PROSITE-ProRule" id="PRU00176"/>
    </source>
</evidence>
<feature type="compositionally biased region" description="Gly residues" evidence="3">
    <location>
        <begin position="192"/>
        <end position="206"/>
    </location>
</feature>
<feature type="compositionally biased region" description="Gly residues" evidence="3">
    <location>
        <begin position="319"/>
        <end position="328"/>
    </location>
</feature>
<keyword evidence="6" id="KW-1185">Reference proteome</keyword>
<feature type="compositionally biased region" description="Basic and acidic residues" evidence="3">
    <location>
        <begin position="44"/>
        <end position="63"/>
    </location>
</feature>
<dbReference type="Pfam" id="PF00076">
    <property type="entry name" value="RRM_1"/>
    <property type="match status" value="1"/>
</dbReference>
<feature type="compositionally biased region" description="Polar residues" evidence="3">
    <location>
        <begin position="401"/>
        <end position="415"/>
    </location>
</feature>
<name>B4HZU6_DROSE</name>
<dbReference type="PROSITE" id="PS50102">
    <property type="entry name" value="RRM"/>
    <property type="match status" value="1"/>
</dbReference>
<dbReference type="OMA" id="KRALSCN"/>